<dbReference type="PANTHER" id="PTHR34142:SF1">
    <property type="entry name" value="GLYCOSIDE HYDROLASE FAMILY 5 DOMAIN-CONTAINING PROTEIN"/>
    <property type="match status" value="1"/>
</dbReference>
<keyword evidence="10" id="KW-1185">Reference proteome</keyword>
<evidence type="ECO:0000259" key="8">
    <source>
        <dbReference type="Pfam" id="PF00150"/>
    </source>
</evidence>
<evidence type="ECO:0000313" key="9">
    <source>
        <dbReference type="EMBL" id="KAL1858853.1"/>
    </source>
</evidence>
<name>A0ABR3WD14_9PEZI</name>
<reference evidence="9 10" key="1">
    <citation type="journal article" date="2024" name="IMA Fungus">
        <title>IMA Genome - F19 : A genome assembly and annotation guide to empower mycologists, including annotated draft genome sequences of Ceratocystis pirilliformis, Diaporthe australafricana, Fusarium ophioides, Paecilomyces lecythidis, and Sporothrix stenoceras.</title>
        <authorList>
            <person name="Aylward J."/>
            <person name="Wilson A.M."/>
            <person name="Visagie C.M."/>
            <person name="Spraker J."/>
            <person name="Barnes I."/>
            <person name="Buitendag C."/>
            <person name="Ceriani C."/>
            <person name="Del Mar Angel L."/>
            <person name="du Plessis D."/>
            <person name="Fuchs T."/>
            <person name="Gasser K."/>
            <person name="Kramer D."/>
            <person name="Li W."/>
            <person name="Munsamy K."/>
            <person name="Piso A."/>
            <person name="Price J.L."/>
            <person name="Sonnekus B."/>
            <person name="Thomas C."/>
            <person name="van der Nest A."/>
            <person name="van Dijk A."/>
            <person name="van Heerden A."/>
            <person name="van Vuuren N."/>
            <person name="Yilmaz N."/>
            <person name="Duong T.A."/>
            <person name="van der Merwe N.A."/>
            <person name="Wingfield M.J."/>
            <person name="Wingfield B.D."/>
        </authorList>
    </citation>
    <scope>NUCLEOTIDE SEQUENCE [LARGE SCALE GENOMIC DNA]</scope>
    <source>
        <strain evidence="9 10">CMW 18300</strain>
    </source>
</reference>
<evidence type="ECO:0000256" key="4">
    <source>
        <dbReference type="ARBA" id="ARBA00022801"/>
    </source>
</evidence>
<evidence type="ECO:0000313" key="10">
    <source>
        <dbReference type="Proteomes" id="UP001583177"/>
    </source>
</evidence>
<feature type="signal peptide" evidence="7">
    <location>
        <begin position="1"/>
        <end position="19"/>
    </location>
</feature>
<keyword evidence="7" id="KW-0732">Signal</keyword>
<accession>A0ABR3WD14</accession>
<comment type="similarity">
    <text evidence="2 6">Belongs to the glycosyl hydrolase 5 (cellulase A) family.</text>
</comment>
<keyword evidence="4 6" id="KW-0378">Hydrolase</keyword>
<comment type="catalytic activity">
    <reaction evidence="1">
        <text>Endohydrolysis of (1-&gt;4)-beta-D-glucosidic linkages in cellulose, lichenin and cereal beta-D-glucans.</text>
        <dbReference type="EC" id="3.2.1.4"/>
    </reaction>
</comment>
<organism evidence="9 10">
    <name type="scientific">Diaporthe australafricana</name>
    <dbReference type="NCBI Taxonomy" id="127596"/>
    <lineage>
        <taxon>Eukaryota</taxon>
        <taxon>Fungi</taxon>
        <taxon>Dikarya</taxon>
        <taxon>Ascomycota</taxon>
        <taxon>Pezizomycotina</taxon>
        <taxon>Sordariomycetes</taxon>
        <taxon>Sordariomycetidae</taxon>
        <taxon>Diaporthales</taxon>
        <taxon>Diaporthaceae</taxon>
        <taxon>Diaporthe</taxon>
    </lineage>
</organism>
<dbReference type="InterPro" id="IPR001547">
    <property type="entry name" value="Glyco_hydro_5"/>
</dbReference>
<evidence type="ECO:0000256" key="6">
    <source>
        <dbReference type="RuleBase" id="RU361153"/>
    </source>
</evidence>
<dbReference type="Proteomes" id="UP001583177">
    <property type="component" value="Unassembled WGS sequence"/>
</dbReference>
<dbReference type="EC" id="3.2.1.4" evidence="3"/>
<feature type="chain" id="PRO_5047049750" description="cellulase" evidence="7">
    <location>
        <begin position="20"/>
        <end position="333"/>
    </location>
</feature>
<dbReference type="EMBL" id="JAWRVE010000103">
    <property type="protein sequence ID" value="KAL1858853.1"/>
    <property type="molecule type" value="Genomic_DNA"/>
</dbReference>
<evidence type="ECO:0000256" key="2">
    <source>
        <dbReference type="ARBA" id="ARBA00005641"/>
    </source>
</evidence>
<evidence type="ECO:0000256" key="5">
    <source>
        <dbReference type="ARBA" id="ARBA00023295"/>
    </source>
</evidence>
<evidence type="ECO:0000256" key="7">
    <source>
        <dbReference type="SAM" id="SignalP"/>
    </source>
</evidence>
<evidence type="ECO:0000256" key="1">
    <source>
        <dbReference type="ARBA" id="ARBA00000966"/>
    </source>
</evidence>
<keyword evidence="5 6" id="KW-0326">Glycosidase</keyword>
<comment type="caution">
    <text evidence="9">The sequence shown here is derived from an EMBL/GenBank/DDBJ whole genome shotgun (WGS) entry which is preliminary data.</text>
</comment>
<feature type="domain" description="Glycoside hydrolase family 5" evidence="8">
    <location>
        <begin position="44"/>
        <end position="300"/>
    </location>
</feature>
<evidence type="ECO:0000256" key="3">
    <source>
        <dbReference type="ARBA" id="ARBA00012601"/>
    </source>
</evidence>
<proteinExistence type="inferred from homology"/>
<gene>
    <name evidence="9" type="primary">GH51_1</name>
    <name evidence="9" type="ORF">Daus18300_009851</name>
</gene>
<dbReference type="GO" id="GO:0008810">
    <property type="term" value="F:cellulase activity"/>
    <property type="evidence" value="ECO:0007669"/>
    <property type="project" value="UniProtKB-EC"/>
</dbReference>
<dbReference type="SUPFAM" id="SSF51445">
    <property type="entry name" value="(Trans)glycosidases"/>
    <property type="match status" value="1"/>
</dbReference>
<dbReference type="InterPro" id="IPR017853">
    <property type="entry name" value="GH"/>
</dbReference>
<dbReference type="Pfam" id="PF00150">
    <property type="entry name" value="Cellulase"/>
    <property type="match status" value="1"/>
</dbReference>
<dbReference type="Gene3D" id="3.20.20.80">
    <property type="entry name" value="Glycosidases"/>
    <property type="match status" value="1"/>
</dbReference>
<dbReference type="PANTHER" id="PTHR34142">
    <property type="entry name" value="ENDO-BETA-1,4-GLUCANASE A"/>
    <property type="match status" value="1"/>
</dbReference>
<sequence>MRFSSGLTFALAAVAQAAAVAPRAAAASSLKWLGVSESVAEFGTTFPGTWGVDFYFPSTTTIDTLISEGFNIFRIPFSLERMAQGSITASLNSGYLNNLTAVVTHITGKGKFAVLDAHNYGRYNNAIITDTAAFGTFWKNLATSFKSNANVIFDINNEYHDMDQTLVLNLNQAAITAIRGAGATSQYIFAEGNSWTGAWTWNTTNDNLKNLKDPNNKLVYEMHQYLNSDGSGSSADCVSATIGAERVAGATAWLKANGKLGVLGEFAGGPNSQCLSAVTGLLDHLAANSDVWQGALWWAAGPWWPASTYSSFEPPSGTAYQYYDSLLKKYVPK</sequence>
<protein>
    <recommendedName>
        <fullName evidence="3">cellulase</fullName>
        <ecNumber evidence="3">3.2.1.4</ecNumber>
    </recommendedName>
</protein>